<evidence type="ECO:0000256" key="1">
    <source>
        <dbReference type="ARBA" id="ARBA00022553"/>
    </source>
</evidence>
<dbReference type="EMBL" id="OC854693">
    <property type="protein sequence ID" value="CAD7620069.1"/>
    <property type="molecule type" value="Genomic_DNA"/>
</dbReference>
<accession>A0A7R9KBR5</accession>
<dbReference type="InterPro" id="IPR003121">
    <property type="entry name" value="SWIB_MDM2_domain"/>
</dbReference>
<keyword evidence="5" id="KW-1185">Reference proteome</keyword>
<dbReference type="CDD" id="cd17674">
    <property type="entry name" value="SWIB_BAF60A"/>
    <property type="match status" value="1"/>
</dbReference>
<feature type="compositionally biased region" description="Polar residues" evidence="2">
    <location>
        <begin position="606"/>
        <end position="624"/>
    </location>
</feature>
<dbReference type="OrthoDB" id="10263741at2759"/>
<feature type="compositionally biased region" description="Basic and acidic residues" evidence="2">
    <location>
        <begin position="869"/>
        <end position="884"/>
    </location>
</feature>
<dbReference type="Gene3D" id="1.10.245.10">
    <property type="entry name" value="SWIB/MDM2 domain"/>
    <property type="match status" value="1"/>
</dbReference>
<reference evidence="4" key="1">
    <citation type="submission" date="2020-11" db="EMBL/GenBank/DDBJ databases">
        <authorList>
            <person name="Tran Van P."/>
        </authorList>
    </citation>
    <scope>NUCLEOTIDE SEQUENCE</scope>
</reference>
<feature type="region of interest" description="Disordered" evidence="2">
    <location>
        <begin position="666"/>
        <end position="695"/>
    </location>
</feature>
<dbReference type="Pfam" id="PF02201">
    <property type="entry name" value="SWIB"/>
    <property type="match status" value="1"/>
</dbReference>
<proteinExistence type="predicted"/>
<dbReference type="PANTHER" id="PTHR13844">
    <property type="entry name" value="SWI/SNF-RELATED MATRIX-ASSOCIATED ACTIN-DEPENDENT REGULATOR OF CHROMATIN SUBFAMILY D"/>
    <property type="match status" value="1"/>
</dbReference>
<feature type="domain" description="DM2" evidence="3">
    <location>
        <begin position="1333"/>
        <end position="1410"/>
    </location>
</feature>
<name>A0A7R9KBR5_9ACAR</name>
<feature type="compositionally biased region" description="Low complexity" evidence="2">
    <location>
        <begin position="673"/>
        <end position="683"/>
    </location>
</feature>
<feature type="compositionally biased region" description="Polar residues" evidence="2">
    <location>
        <begin position="576"/>
        <end position="591"/>
    </location>
</feature>
<evidence type="ECO:0000313" key="4">
    <source>
        <dbReference type="EMBL" id="CAD7620069.1"/>
    </source>
</evidence>
<keyword evidence="1" id="KW-0597">Phosphoprotein</keyword>
<dbReference type="InterPro" id="IPR019835">
    <property type="entry name" value="SWIB_domain"/>
</dbReference>
<organism evidence="4">
    <name type="scientific">Medioppia subpectinata</name>
    <dbReference type="NCBI Taxonomy" id="1979941"/>
    <lineage>
        <taxon>Eukaryota</taxon>
        <taxon>Metazoa</taxon>
        <taxon>Ecdysozoa</taxon>
        <taxon>Arthropoda</taxon>
        <taxon>Chelicerata</taxon>
        <taxon>Arachnida</taxon>
        <taxon>Acari</taxon>
        <taxon>Acariformes</taxon>
        <taxon>Sarcoptiformes</taxon>
        <taxon>Oribatida</taxon>
        <taxon>Brachypylina</taxon>
        <taxon>Oppioidea</taxon>
        <taxon>Oppiidae</taxon>
        <taxon>Medioppia</taxon>
    </lineage>
</organism>
<evidence type="ECO:0000259" key="3">
    <source>
        <dbReference type="PROSITE" id="PS51925"/>
    </source>
</evidence>
<feature type="region of interest" description="Disordered" evidence="2">
    <location>
        <begin position="1021"/>
        <end position="1172"/>
    </location>
</feature>
<dbReference type="EMBL" id="CAJPIZ010000118">
    <property type="protein sequence ID" value="CAG2100499.1"/>
    <property type="molecule type" value="Genomic_DNA"/>
</dbReference>
<dbReference type="InterPro" id="IPR015915">
    <property type="entry name" value="Kelch-typ_b-propeller"/>
</dbReference>
<feature type="region of interest" description="Disordered" evidence="2">
    <location>
        <begin position="574"/>
        <end position="633"/>
    </location>
</feature>
<feature type="compositionally biased region" description="Polar residues" evidence="2">
    <location>
        <begin position="684"/>
        <end position="694"/>
    </location>
</feature>
<dbReference type="PROSITE" id="PS51925">
    <property type="entry name" value="SWIB_MDM2"/>
    <property type="match status" value="1"/>
</dbReference>
<dbReference type="SUPFAM" id="SSF117281">
    <property type="entry name" value="Kelch motif"/>
    <property type="match status" value="2"/>
</dbReference>
<evidence type="ECO:0000256" key="2">
    <source>
        <dbReference type="SAM" id="MobiDB-lite"/>
    </source>
</evidence>
<gene>
    <name evidence="4" type="ORF">OSB1V03_LOCUS565</name>
</gene>
<dbReference type="SUPFAM" id="SSF47592">
    <property type="entry name" value="SWIB/MDM2 domain"/>
    <property type="match status" value="1"/>
</dbReference>
<dbReference type="FunFam" id="1.10.245.10:FF:000001">
    <property type="entry name" value="SWI/SNF-related matrix-associated regulator of chromatin subfamily D member 3 isoform 1"/>
    <property type="match status" value="1"/>
</dbReference>
<sequence length="1558" mass="175942">MKTKANPKRMWSPVQAVGVLSNHNKGSPVARSKHAMCVTHDGHIYLYGGRSANLPLKDLWRFDAGQNQWEEVLCRGQLPPNLQEHTMIAWNNKLYVFGGEIGFSSNGETPLWILDLYDIFDHKTTTTWRKTSNPLPSASPAMAPTGRRGHTTVLYGDAMHVYGGYQDLRGSSSELWTFDFRAVIGVVLVSNWKLPRIQYTTCQSYIHTYDTNLIHFFVEDYMISNANPRVNPNYPMPSILQSLVYNSIGSTFIAIHTINQTSLYSRLLDSRDWLSPITEQWHLMSSPTSSQDHPPSRHTHSAVMHNNSMYIYGGMTDLIVRSDFWKWDFRTRRWHRIKANKSPGELSGHTAIEAFNSMFIFGGEKSGTLLRDLWRYHFKTEHWERVNAEGIIPNSRCRHVAVVNPFLDIAKEIEECNKNSNNTNSNNNKILRLSSKSNCITRSQSDSKALVSAPQKSISMCFGQPTDTPLHENGKALKHFKLRVHPMSGFCSGRSATLSDDDEEVDNGINTLVNENFGADFESRNPQVTMRKSLKEKISRSRLVRSISTNSYNILHQNIISTEELKDELEKLVEESTPQMQRPNTMTNKTDGNYHRLKNRTKMPKSISSNAVLESDSESSTPQHRSNRPLSEVIQTQSVVTPLEDDLKWIKRRTVHESMSYYSLCFPSPPNRSKSGSESSTTSIDNNITGQQLPNRFIPSSFDRSLSEFDEDLENLQLIGNIRPIDDKSLSPEESTSTSTPLIELDDQNANIMTISSPVESVECRPKSSGYNSSLTLYTPSVESRGIPHSVSHSSGYHSFTDEAMYDHREFAGVLQTSAIPRRMSGRTTKDLMELKNLSARLGEQIQIQSQIAENGNPVTLRLKENRENSRARSWDRASNRRDGYLSSRGTMTNGCESAKISWQPNINVIKEVVVPASPASRKWSYSPAKSKLHQHHWQLCMYIFGGKEDGVTGVYKQPMTVWNVAQRVSLTGDRLYRLIASFNVFSCVKSFVKLTPSPQHMQRGGYQPMASPSPMMATPGGGPIGPMNASPSVSGQPMPPVNSGSTPAVNPALRGPLMGPQRMFQSPNPPAGYGPVGGGPPGQRFPPSHHMRMGPNAPPFGQRPMTPTPPVGGPQAMKRSVSAMNGPPIGGGLPSKGVPMPGMGAMGPPSGPSHHSNPTTTPSKKKKKLSDKILPQKVRDLVPESQAYMDLLAFERKLDFTIMRKRLDIQEALKRPMKQKRKLRIFISNTFYPGKPEGDANEEPSVPSWELRVEGRLLEDPNAPKADQSKLKRKFSSFFKSLVIELDKDLYGPDNHLVEWHRTPTTTETDGFQVKRPGDKNVRCTILLLLDYQPLQFKLDPRLARLLGIHTQTRPVIINALWQYIKTHKLQDPHEREFINCDKYLEQIFQCQRMKFAEIPSRLHHLLHPPDPIVINHLISVEGPDMKKTSCYDIDVEVDDPLKIQMNNFLLSTASQQEIQSLDNKIHETVDTINQLKTNREFFLSFSTDPQQFISKWLISQMRDLKAMTDQLGNPEEERNSDFFFQSWTQEAVCRYFYGKVQQRRAELEQALGIRNA</sequence>
<dbReference type="Pfam" id="PF24681">
    <property type="entry name" value="Kelch_KLHDC2_KLHL20_DRC7"/>
    <property type="match status" value="2"/>
</dbReference>
<dbReference type="InterPro" id="IPR038041">
    <property type="entry name" value="SMARCD1_SWIB_dom"/>
</dbReference>
<protein>
    <recommendedName>
        <fullName evidence="3">DM2 domain-containing protein</fullName>
    </recommendedName>
</protein>
<dbReference type="Gene3D" id="2.120.10.80">
    <property type="entry name" value="Kelch-type beta propeller"/>
    <property type="match status" value="2"/>
</dbReference>
<evidence type="ECO:0000313" key="5">
    <source>
        <dbReference type="Proteomes" id="UP000759131"/>
    </source>
</evidence>
<dbReference type="Proteomes" id="UP000759131">
    <property type="component" value="Unassembled WGS sequence"/>
</dbReference>
<feature type="region of interest" description="Disordered" evidence="2">
    <location>
        <begin position="869"/>
        <end position="889"/>
    </location>
</feature>
<dbReference type="SMART" id="SM00151">
    <property type="entry name" value="SWIB"/>
    <property type="match status" value="1"/>
</dbReference>
<dbReference type="GO" id="GO:0005634">
    <property type="term" value="C:nucleus"/>
    <property type="evidence" value="ECO:0007669"/>
    <property type="project" value="UniProtKB-ARBA"/>
</dbReference>
<feature type="compositionally biased region" description="Low complexity" evidence="2">
    <location>
        <begin position="1140"/>
        <end position="1163"/>
    </location>
</feature>
<dbReference type="InterPro" id="IPR036885">
    <property type="entry name" value="SWIB_MDM2_dom_sf"/>
</dbReference>